<reference evidence="1 2" key="1">
    <citation type="journal article" date="2021" name="Nat. Plants">
        <title>The Taxus genome provides insights into paclitaxel biosynthesis.</title>
        <authorList>
            <person name="Xiong X."/>
            <person name="Gou J."/>
            <person name="Liao Q."/>
            <person name="Li Y."/>
            <person name="Zhou Q."/>
            <person name="Bi G."/>
            <person name="Li C."/>
            <person name="Du R."/>
            <person name="Wang X."/>
            <person name="Sun T."/>
            <person name="Guo L."/>
            <person name="Liang H."/>
            <person name="Lu P."/>
            <person name="Wu Y."/>
            <person name="Zhang Z."/>
            <person name="Ro D.K."/>
            <person name="Shang Y."/>
            <person name="Huang S."/>
            <person name="Yan J."/>
        </authorList>
    </citation>
    <scope>NUCLEOTIDE SEQUENCE [LARGE SCALE GENOMIC DNA]</scope>
    <source>
        <strain evidence="1">Ta-2019</strain>
    </source>
</reference>
<organism evidence="1 2">
    <name type="scientific">Taxus chinensis</name>
    <name type="common">Chinese yew</name>
    <name type="synonym">Taxus wallichiana var. chinensis</name>
    <dbReference type="NCBI Taxonomy" id="29808"/>
    <lineage>
        <taxon>Eukaryota</taxon>
        <taxon>Viridiplantae</taxon>
        <taxon>Streptophyta</taxon>
        <taxon>Embryophyta</taxon>
        <taxon>Tracheophyta</taxon>
        <taxon>Spermatophyta</taxon>
        <taxon>Pinopsida</taxon>
        <taxon>Pinidae</taxon>
        <taxon>Conifers II</taxon>
        <taxon>Cupressales</taxon>
        <taxon>Taxaceae</taxon>
        <taxon>Taxus</taxon>
    </lineage>
</organism>
<accession>A0AA38CLE6</accession>
<dbReference type="Proteomes" id="UP000824469">
    <property type="component" value="Unassembled WGS sequence"/>
</dbReference>
<comment type="caution">
    <text evidence="1">The sequence shown here is derived from an EMBL/GenBank/DDBJ whole genome shotgun (WGS) entry which is preliminary data.</text>
</comment>
<keyword evidence="2" id="KW-1185">Reference proteome</keyword>
<dbReference type="AlphaFoldDB" id="A0AA38CLE6"/>
<feature type="non-terminal residue" evidence="1">
    <location>
        <position position="1"/>
    </location>
</feature>
<evidence type="ECO:0000313" key="2">
    <source>
        <dbReference type="Proteomes" id="UP000824469"/>
    </source>
</evidence>
<proteinExistence type="predicted"/>
<dbReference type="EMBL" id="JAHRHJ020000010">
    <property type="protein sequence ID" value="KAH9298484.1"/>
    <property type="molecule type" value="Genomic_DNA"/>
</dbReference>
<sequence length="134" mass="15402">CMHIVIEHRTMYHRTKEIVTSFIYLINIIILETQPCKTGILNTSVFTHIPAKRRLPKLQVTTIYIVPTDIHDIGVILFPATPRVTLDMSGSFVWVGIIAKPKLFHDNLSLTLEIELDTCSMPFLKCKNYCFNQL</sequence>
<evidence type="ECO:0000313" key="1">
    <source>
        <dbReference type="EMBL" id="KAH9298484.1"/>
    </source>
</evidence>
<gene>
    <name evidence="1" type="ORF">KI387_030166</name>
</gene>
<name>A0AA38CLE6_TAXCH</name>
<feature type="non-terminal residue" evidence="1">
    <location>
        <position position="134"/>
    </location>
</feature>
<protein>
    <submittedName>
        <fullName evidence="1">Uncharacterized protein</fullName>
    </submittedName>
</protein>